<reference evidence="2 3" key="1">
    <citation type="submission" date="2012-06" db="EMBL/GenBank/DDBJ databases">
        <title>Finished plasmid 1 of genome of Chroococcidiopsis thermalis PCC 7203.</title>
        <authorList>
            <consortium name="US DOE Joint Genome Institute"/>
            <person name="Gugger M."/>
            <person name="Coursin T."/>
            <person name="Rippka R."/>
            <person name="Tandeau De Marsac N."/>
            <person name="Huntemann M."/>
            <person name="Wei C.-L."/>
            <person name="Han J."/>
            <person name="Detter J.C."/>
            <person name="Han C."/>
            <person name="Tapia R."/>
            <person name="Davenport K."/>
            <person name="Daligault H."/>
            <person name="Erkkila T."/>
            <person name="Gu W."/>
            <person name="Munk A.C.C."/>
            <person name="Teshima H."/>
            <person name="Xu Y."/>
            <person name="Chain P."/>
            <person name="Chen A."/>
            <person name="Krypides N."/>
            <person name="Mavromatis K."/>
            <person name="Markowitz V."/>
            <person name="Szeto E."/>
            <person name="Ivanova N."/>
            <person name="Mikhailova N."/>
            <person name="Ovchinnikova G."/>
            <person name="Pagani I."/>
            <person name="Pati A."/>
            <person name="Goodwin L."/>
            <person name="Peters L."/>
            <person name="Pitluck S."/>
            <person name="Woyke T."/>
            <person name="Kerfeld C."/>
        </authorList>
    </citation>
    <scope>NUCLEOTIDE SEQUENCE [LARGE SCALE GENOMIC DNA]</scope>
    <source>
        <strain evidence="2 3">PCC 7203</strain>
        <plasmid evidence="2 3">pCHRO.01</plasmid>
    </source>
</reference>
<dbReference type="OrthoDB" id="574747at2"/>
<sequence>MKRHQVLIVAAISVLVLAGCTNAQQPTIQTSPAASPAATGQTDRAGVDRLLSVVSNTKAAVEAGNFSKANTEFSQFEDNWKQVEDGIKAKSSDRYKAIEDSLDRVTGELKGSQPNKQNVLADLQSMENNINSVAKL</sequence>
<evidence type="ECO:0000313" key="2">
    <source>
        <dbReference type="EMBL" id="AFY90986.1"/>
    </source>
</evidence>
<feature type="signal peptide" evidence="1">
    <location>
        <begin position="1"/>
        <end position="23"/>
    </location>
</feature>
<keyword evidence="1" id="KW-0732">Signal</keyword>
<keyword evidence="3" id="KW-1185">Reference proteome</keyword>
<proteinExistence type="predicted"/>
<dbReference type="RefSeq" id="WP_015162924.1">
    <property type="nucleotide sequence ID" value="NC_019699.1"/>
</dbReference>
<geneLocation type="plasmid" evidence="2 3">
    <name>pCHRO.01</name>
</geneLocation>
<protein>
    <recommendedName>
        <fullName evidence="4">DUF4363 domain-containing protein</fullName>
    </recommendedName>
</protein>
<dbReference type="HOGENOM" id="CLU_1821359_0_0_3"/>
<evidence type="ECO:0000256" key="1">
    <source>
        <dbReference type="SAM" id="SignalP"/>
    </source>
</evidence>
<feature type="chain" id="PRO_5003936451" description="DUF4363 domain-containing protein" evidence="1">
    <location>
        <begin position="24"/>
        <end position="136"/>
    </location>
</feature>
<evidence type="ECO:0000313" key="3">
    <source>
        <dbReference type="Proteomes" id="UP000010384"/>
    </source>
</evidence>
<accession>K9U957</accession>
<gene>
    <name evidence="2" type="ORF">Chro_5631</name>
</gene>
<evidence type="ECO:0008006" key="4">
    <source>
        <dbReference type="Google" id="ProtNLM"/>
    </source>
</evidence>
<dbReference type="AlphaFoldDB" id="K9U957"/>
<dbReference type="KEGG" id="cthe:Chro_5631"/>
<dbReference type="EMBL" id="CP003598">
    <property type="protein sequence ID" value="AFY90986.1"/>
    <property type="molecule type" value="Genomic_DNA"/>
</dbReference>
<dbReference type="PROSITE" id="PS51257">
    <property type="entry name" value="PROKAR_LIPOPROTEIN"/>
    <property type="match status" value="1"/>
</dbReference>
<name>K9U957_CHRTP</name>
<organism evidence="2 3">
    <name type="scientific">Chroococcidiopsis thermalis (strain PCC 7203)</name>
    <dbReference type="NCBI Taxonomy" id="251229"/>
    <lineage>
        <taxon>Bacteria</taxon>
        <taxon>Bacillati</taxon>
        <taxon>Cyanobacteriota</taxon>
        <taxon>Cyanophyceae</taxon>
        <taxon>Chroococcidiopsidales</taxon>
        <taxon>Chroococcidiopsidaceae</taxon>
        <taxon>Chroococcidiopsis</taxon>
    </lineage>
</organism>
<dbReference type="InParanoid" id="K9U957"/>
<keyword evidence="2" id="KW-0614">Plasmid</keyword>
<dbReference type="Proteomes" id="UP000010384">
    <property type="component" value="Plasmid pCHRO.01"/>
</dbReference>